<feature type="non-terminal residue" evidence="1">
    <location>
        <position position="87"/>
    </location>
</feature>
<evidence type="ECO:0000313" key="1">
    <source>
        <dbReference type="EMBL" id="THU75480.1"/>
    </source>
</evidence>
<organism evidence="1 2">
    <name type="scientific">Dendrothele bispora (strain CBS 962.96)</name>
    <dbReference type="NCBI Taxonomy" id="1314807"/>
    <lineage>
        <taxon>Eukaryota</taxon>
        <taxon>Fungi</taxon>
        <taxon>Dikarya</taxon>
        <taxon>Basidiomycota</taxon>
        <taxon>Agaricomycotina</taxon>
        <taxon>Agaricomycetes</taxon>
        <taxon>Agaricomycetidae</taxon>
        <taxon>Agaricales</taxon>
        <taxon>Agaricales incertae sedis</taxon>
        <taxon>Dendrothele</taxon>
    </lineage>
</organism>
<dbReference type="OrthoDB" id="3252362at2759"/>
<gene>
    <name evidence="1" type="ORF">K435DRAFT_604719</name>
</gene>
<dbReference type="EMBL" id="ML182064">
    <property type="protein sequence ID" value="THU75480.1"/>
    <property type="molecule type" value="Genomic_DNA"/>
</dbReference>
<dbReference type="Proteomes" id="UP000297245">
    <property type="component" value="Unassembled WGS sequence"/>
</dbReference>
<evidence type="ECO:0008006" key="3">
    <source>
        <dbReference type="Google" id="ProtNLM"/>
    </source>
</evidence>
<protein>
    <recommendedName>
        <fullName evidence="3">BTB domain-containing protein</fullName>
    </recommendedName>
</protein>
<proteinExistence type="predicted"/>
<evidence type="ECO:0000313" key="2">
    <source>
        <dbReference type="Proteomes" id="UP000297245"/>
    </source>
</evidence>
<keyword evidence="2" id="KW-1185">Reference proteome</keyword>
<reference evidence="1 2" key="1">
    <citation type="journal article" date="2019" name="Nat. Ecol. Evol.">
        <title>Megaphylogeny resolves global patterns of mushroom evolution.</title>
        <authorList>
            <person name="Varga T."/>
            <person name="Krizsan K."/>
            <person name="Foldi C."/>
            <person name="Dima B."/>
            <person name="Sanchez-Garcia M."/>
            <person name="Sanchez-Ramirez S."/>
            <person name="Szollosi G.J."/>
            <person name="Szarkandi J.G."/>
            <person name="Papp V."/>
            <person name="Albert L."/>
            <person name="Andreopoulos W."/>
            <person name="Angelini C."/>
            <person name="Antonin V."/>
            <person name="Barry K.W."/>
            <person name="Bougher N.L."/>
            <person name="Buchanan P."/>
            <person name="Buyck B."/>
            <person name="Bense V."/>
            <person name="Catcheside P."/>
            <person name="Chovatia M."/>
            <person name="Cooper J."/>
            <person name="Damon W."/>
            <person name="Desjardin D."/>
            <person name="Finy P."/>
            <person name="Geml J."/>
            <person name="Haridas S."/>
            <person name="Hughes K."/>
            <person name="Justo A."/>
            <person name="Karasinski D."/>
            <person name="Kautmanova I."/>
            <person name="Kiss B."/>
            <person name="Kocsube S."/>
            <person name="Kotiranta H."/>
            <person name="LaButti K.M."/>
            <person name="Lechner B.E."/>
            <person name="Liimatainen K."/>
            <person name="Lipzen A."/>
            <person name="Lukacs Z."/>
            <person name="Mihaltcheva S."/>
            <person name="Morgado L.N."/>
            <person name="Niskanen T."/>
            <person name="Noordeloos M.E."/>
            <person name="Ohm R.A."/>
            <person name="Ortiz-Santana B."/>
            <person name="Ovrebo C."/>
            <person name="Racz N."/>
            <person name="Riley R."/>
            <person name="Savchenko A."/>
            <person name="Shiryaev A."/>
            <person name="Soop K."/>
            <person name="Spirin V."/>
            <person name="Szebenyi C."/>
            <person name="Tomsovsky M."/>
            <person name="Tulloss R.E."/>
            <person name="Uehling J."/>
            <person name="Grigoriev I.V."/>
            <person name="Vagvolgyi C."/>
            <person name="Papp T."/>
            <person name="Martin F.M."/>
            <person name="Miettinen O."/>
            <person name="Hibbett D.S."/>
            <person name="Nagy L.G."/>
        </authorList>
    </citation>
    <scope>NUCLEOTIDE SEQUENCE [LARGE SCALE GENOMIC DNA]</scope>
    <source>
        <strain evidence="1 2">CBS 962.96</strain>
    </source>
</reference>
<dbReference type="AlphaFoldDB" id="A0A4S8KJ67"/>
<accession>A0A4S8KJ67</accession>
<name>A0A4S8KJ67_DENBC</name>
<sequence length="87" mass="10422">ALLDFLYIACYPIHSDKSLALLEQSLAAFHTNRKIFVELRVREHFDLPKLHFLCHYSRAIKLYGMTDNYNTETTERLHIDFTKDEYR</sequence>
<feature type="non-terminal residue" evidence="1">
    <location>
        <position position="1"/>
    </location>
</feature>